<sequence length="651" mass="72599">MSHAPNRGTGQPESSIRDAVHGLVDISDLYAPGPPIIAQLIQSRAIQRLRRIKQLGFASQSYVAADHSRYAHALGTMHVMRNLLKQVGGARSSFRTTLLQQYEEAYEPPEPITADFLYQHVLVAALLQDIGELPYQNATTEHFVPDEDLRDWVGGKIDQDVSLWPSKAVFNLGCLLNADLQAILEPLNLHFIAFLMSAESWSDSAWQQRFMPLRHMLDGEIDADRIDYVHRDAHHTVGGLSTSHDVVSAILSYDDSGPICSDPAPLGNFLATRAHLYSIVYFAPQNRFRVMLLSSIIDGIRKLPDAFHTSSLIATREVGIESFLELDDVRLEAEINNVKSSQSRRRLDKKTSIALSEFTTASSAYAHFWLRESNQSSSVNGATVPIPNEIFFETFEASTPKPSGIRFETTAPTGETELAAINDMNGPYFEVVRSPRVTMPILGDVLMFYPQHDRGRDFAALKKSYRMGTLRSSLLAKKRSEWGGIPADTRRSHGYTGLSVFISYCVDDTVHVQRIVRELHNSRRRYYVILEPNQGIGGTTAQNSIDGVMQTDCCIIVASRAYQGRCSKQLNGNIMHEIRTMHDRRIPNPDSYPVVPVSIHRHEEVANIPWSLLGMSSPPFTGTVLEHATESELRTTVAAAIAALDSRMAEK</sequence>
<evidence type="ECO:0000313" key="3">
    <source>
        <dbReference type="Proteomes" id="UP000198583"/>
    </source>
</evidence>
<dbReference type="GO" id="GO:0008832">
    <property type="term" value="F:dGTPase activity"/>
    <property type="evidence" value="ECO:0007669"/>
    <property type="project" value="TreeGrafter"/>
</dbReference>
<feature type="domain" description="TIR" evidence="1">
    <location>
        <begin position="500"/>
        <end position="603"/>
    </location>
</feature>
<name>A0A1I6CUE4_9PSEU</name>
<dbReference type="PANTHER" id="PTHR11373">
    <property type="entry name" value="DEOXYNUCLEOSIDE TRIPHOSPHATE TRIPHOSPHOHYDROLASE"/>
    <property type="match status" value="1"/>
</dbReference>
<protein>
    <submittedName>
        <fullName evidence="2">HD superfamily phosphohydrolase</fullName>
    </submittedName>
</protein>
<dbReference type="STRING" id="84724.SAMN04488564_101342"/>
<dbReference type="Gene3D" id="3.40.50.10140">
    <property type="entry name" value="Toll/interleukin-1 receptor homology (TIR) domain"/>
    <property type="match status" value="1"/>
</dbReference>
<dbReference type="Proteomes" id="UP000198583">
    <property type="component" value="Unassembled WGS sequence"/>
</dbReference>
<proteinExistence type="predicted"/>
<dbReference type="InterPro" id="IPR050135">
    <property type="entry name" value="dGTPase-like"/>
</dbReference>
<organism evidence="2 3">
    <name type="scientific">Lentzea waywayandensis</name>
    <dbReference type="NCBI Taxonomy" id="84724"/>
    <lineage>
        <taxon>Bacteria</taxon>
        <taxon>Bacillati</taxon>
        <taxon>Actinomycetota</taxon>
        <taxon>Actinomycetes</taxon>
        <taxon>Pseudonocardiales</taxon>
        <taxon>Pseudonocardiaceae</taxon>
        <taxon>Lentzea</taxon>
    </lineage>
</organism>
<dbReference type="SUPFAM" id="SSF52200">
    <property type="entry name" value="Toll/Interleukin receptor TIR domain"/>
    <property type="match status" value="1"/>
</dbReference>
<evidence type="ECO:0000313" key="2">
    <source>
        <dbReference type="EMBL" id="SFQ96864.1"/>
    </source>
</evidence>
<dbReference type="GO" id="GO:0007165">
    <property type="term" value="P:signal transduction"/>
    <property type="evidence" value="ECO:0007669"/>
    <property type="project" value="InterPro"/>
</dbReference>
<dbReference type="InterPro" id="IPR035897">
    <property type="entry name" value="Toll_tir_struct_dom_sf"/>
</dbReference>
<accession>A0A1I6CUE4</accession>
<dbReference type="PANTHER" id="PTHR11373:SF4">
    <property type="entry name" value="DEOXYNUCLEOSIDE TRIPHOSPHATE TRIPHOSPHOHYDROLASE SAMHD1"/>
    <property type="match status" value="1"/>
</dbReference>
<dbReference type="InterPro" id="IPR000157">
    <property type="entry name" value="TIR_dom"/>
</dbReference>
<dbReference type="Gene3D" id="1.10.3210.10">
    <property type="entry name" value="Hypothetical protein af1432"/>
    <property type="match status" value="1"/>
</dbReference>
<keyword evidence="3" id="KW-1185">Reference proteome</keyword>
<dbReference type="AlphaFoldDB" id="A0A1I6CUE4"/>
<dbReference type="SUPFAM" id="SSF109604">
    <property type="entry name" value="HD-domain/PDEase-like"/>
    <property type="match status" value="1"/>
</dbReference>
<dbReference type="EMBL" id="FOYL01000001">
    <property type="protein sequence ID" value="SFQ96864.1"/>
    <property type="molecule type" value="Genomic_DNA"/>
</dbReference>
<dbReference type="Pfam" id="PF13676">
    <property type="entry name" value="TIR_2"/>
    <property type="match status" value="1"/>
</dbReference>
<evidence type="ECO:0000259" key="1">
    <source>
        <dbReference type="Pfam" id="PF13676"/>
    </source>
</evidence>
<dbReference type="GO" id="GO:0006203">
    <property type="term" value="P:dGTP catabolic process"/>
    <property type="evidence" value="ECO:0007669"/>
    <property type="project" value="TreeGrafter"/>
</dbReference>
<gene>
    <name evidence="2" type="ORF">SAMN04488564_101342</name>
</gene>
<reference evidence="3" key="1">
    <citation type="submission" date="2016-10" db="EMBL/GenBank/DDBJ databases">
        <authorList>
            <person name="Varghese N."/>
            <person name="Submissions S."/>
        </authorList>
    </citation>
    <scope>NUCLEOTIDE SEQUENCE [LARGE SCALE GENOMIC DNA]</scope>
    <source>
        <strain evidence="3">DSM 44232</strain>
    </source>
</reference>
<keyword evidence="2" id="KW-0378">Hydrolase</keyword>